<accession>A0A5B8Y1T3</accession>
<evidence type="ECO:0000313" key="2">
    <source>
        <dbReference type="EMBL" id="QED29906.1"/>
    </source>
</evidence>
<keyword evidence="1" id="KW-0472">Membrane</keyword>
<protein>
    <submittedName>
        <fullName evidence="2">Uncharacterized protein</fullName>
    </submittedName>
</protein>
<gene>
    <name evidence="2" type="ORF">FRD01_22250</name>
</gene>
<feature type="transmembrane region" description="Helical" evidence="1">
    <location>
        <begin position="12"/>
        <end position="35"/>
    </location>
</feature>
<name>A0A5B8Y1T3_9DELT</name>
<sequence>MLHLIVNGGPWAFIILGLTGLSLFFSLAALVVSVWKGKMPPLIGWVSFPAMILLVGHVGTWVASGSLAGAEHQRQFAEVTAHTLNLELLTTLCAWFSCFAGATVVSFSGLVGSVSSSAGRKPTPIAAVLSFVLGGLVIGAIGLTSMGLGGTVVILLNVVLIWAVAVCVGVNLLKEVEGSRHAQRRFHVAVLVGFGMCTFAVFAPVINQLEMFEALEKAYVHKRVALMVFGLELAELDRNVAIKGAAGSLLFGFLPAVLYVRELFERRAAIDILSAVFVALFAMLGVLGLDSLAEARHEAAVPSNSLTLRHAIPSVGLDDLELPEEIQPHLLNPADSGDCLITHRDAEWILASSFPSRDACAVGSCQSGSLKELCPEIEQPLLLIPSSFSVGELAREEWLDGRKIVLGLNQHLEEEPSSIPSRFLHFVPKASGIEMSFRRGEPRSETGVVPAEGSTIKELVEACLISANKTRPEAQPLSCEVWLP</sequence>
<feature type="transmembrane region" description="Helical" evidence="1">
    <location>
        <begin position="42"/>
        <end position="68"/>
    </location>
</feature>
<proteinExistence type="predicted"/>
<dbReference type="EMBL" id="CP042467">
    <property type="protein sequence ID" value="QED29906.1"/>
    <property type="molecule type" value="Genomic_DNA"/>
</dbReference>
<keyword evidence="1" id="KW-0812">Transmembrane</keyword>
<feature type="transmembrane region" description="Helical" evidence="1">
    <location>
        <begin position="272"/>
        <end position="289"/>
    </location>
</feature>
<feature type="transmembrane region" description="Helical" evidence="1">
    <location>
        <begin position="185"/>
        <end position="206"/>
    </location>
</feature>
<dbReference type="KEGG" id="bbae:FRD01_22250"/>
<dbReference type="Proteomes" id="UP000321595">
    <property type="component" value="Chromosome"/>
</dbReference>
<feature type="transmembrane region" description="Helical" evidence="1">
    <location>
        <begin position="240"/>
        <end position="260"/>
    </location>
</feature>
<feature type="transmembrane region" description="Helical" evidence="1">
    <location>
        <begin position="125"/>
        <end position="146"/>
    </location>
</feature>
<feature type="transmembrane region" description="Helical" evidence="1">
    <location>
        <begin position="152"/>
        <end position="173"/>
    </location>
</feature>
<keyword evidence="1" id="KW-1133">Transmembrane helix</keyword>
<evidence type="ECO:0000256" key="1">
    <source>
        <dbReference type="SAM" id="Phobius"/>
    </source>
</evidence>
<keyword evidence="3" id="KW-1185">Reference proteome</keyword>
<evidence type="ECO:0000313" key="3">
    <source>
        <dbReference type="Proteomes" id="UP000321595"/>
    </source>
</evidence>
<reference evidence="2 3" key="1">
    <citation type="submission" date="2019-08" db="EMBL/GenBank/DDBJ databases">
        <authorList>
            <person name="Liang Q."/>
        </authorList>
    </citation>
    <scope>NUCLEOTIDE SEQUENCE [LARGE SCALE GENOMIC DNA]</scope>
    <source>
        <strain evidence="2 3">V1718</strain>
    </source>
</reference>
<feature type="transmembrane region" description="Helical" evidence="1">
    <location>
        <begin position="88"/>
        <end position="113"/>
    </location>
</feature>
<organism evidence="2 3">
    <name type="scientific">Microvenator marinus</name>
    <dbReference type="NCBI Taxonomy" id="2600177"/>
    <lineage>
        <taxon>Bacteria</taxon>
        <taxon>Deltaproteobacteria</taxon>
        <taxon>Bradymonadales</taxon>
        <taxon>Microvenatoraceae</taxon>
        <taxon>Microvenator</taxon>
    </lineage>
</organism>
<dbReference type="RefSeq" id="WP_146963139.1">
    <property type="nucleotide sequence ID" value="NZ_CP042467.1"/>
</dbReference>
<dbReference type="AlphaFoldDB" id="A0A5B8Y1T3"/>